<protein>
    <submittedName>
        <fullName evidence="3">SPW repeat protein</fullName>
    </submittedName>
</protein>
<feature type="transmembrane region" description="Helical" evidence="1">
    <location>
        <begin position="12"/>
        <end position="30"/>
    </location>
</feature>
<name>A0ABR7U293_9BRAD</name>
<comment type="caution">
    <text evidence="3">The sequence shown here is derived from an EMBL/GenBank/DDBJ whole genome shotgun (WGS) entry which is preliminary data.</text>
</comment>
<evidence type="ECO:0000259" key="2">
    <source>
        <dbReference type="Pfam" id="PF03779"/>
    </source>
</evidence>
<keyword evidence="4" id="KW-1185">Reference proteome</keyword>
<dbReference type="RefSeq" id="WP_188098674.1">
    <property type="nucleotide sequence ID" value="NZ_JAANIH010000010.1"/>
</dbReference>
<dbReference type="EMBL" id="JAATTO010000009">
    <property type="protein sequence ID" value="MBC9978085.1"/>
    <property type="molecule type" value="Genomic_DNA"/>
</dbReference>
<dbReference type="Proteomes" id="UP000639516">
    <property type="component" value="Unassembled WGS sequence"/>
</dbReference>
<keyword evidence="1" id="KW-0812">Transmembrane</keyword>
<keyword evidence="1" id="KW-1133">Transmembrane helix</keyword>
<evidence type="ECO:0000256" key="1">
    <source>
        <dbReference type="SAM" id="Phobius"/>
    </source>
</evidence>
<evidence type="ECO:0000313" key="4">
    <source>
        <dbReference type="Proteomes" id="UP000639516"/>
    </source>
</evidence>
<keyword evidence="1" id="KW-0472">Membrane</keyword>
<sequence length="125" mass="13865">MFKRNWKTEAFVDAINLALGGFLFLSPWLLGFRSPLGWHTSWMAGATIITVAIFSLADLLDSVSIPAFFESEEWINLTIGSWLAVCPWVLSFNDDTMAMQVHLAVGIVIATIAAVELWVLRHSPA</sequence>
<feature type="transmembrane region" description="Helical" evidence="1">
    <location>
        <begin position="42"/>
        <end position="62"/>
    </location>
</feature>
<reference evidence="3 4" key="1">
    <citation type="journal article" date="2020" name="Arch. Microbiol.">
        <title>Bradyrhizobium campsiandrae sp. nov., a nitrogen-fixing bacterial strain isolated from a native leguminous tree from the Amazon adapted to flooded conditions.</title>
        <authorList>
            <person name="Cabral Michel D."/>
            <person name="Martins da Costa E."/>
            <person name="Azarias Guimaraes A."/>
            <person name="Soares de Carvalho T."/>
            <person name="Santos de Castro Caputo P."/>
            <person name="Willems A."/>
            <person name="de Souza Moreira F.M."/>
        </authorList>
    </citation>
    <scope>NUCLEOTIDE SEQUENCE [LARGE SCALE GENOMIC DNA]</scope>
    <source>
        <strain evidence="4">INPA 384B</strain>
    </source>
</reference>
<organism evidence="3 4">
    <name type="scientific">Bradyrhizobium campsiandrae</name>
    <dbReference type="NCBI Taxonomy" id="1729892"/>
    <lineage>
        <taxon>Bacteria</taxon>
        <taxon>Pseudomonadati</taxon>
        <taxon>Pseudomonadota</taxon>
        <taxon>Alphaproteobacteria</taxon>
        <taxon>Hyphomicrobiales</taxon>
        <taxon>Nitrobacteraceae</taxon>
        <taxon>Bradyrhizobium</taxon>
    </lineage>
</organism>
<feature type="domain" description="SPW repeat-containing integral membrane" evidence="2">
    <location>
        <begin position="12"/>
        <end position="114"/>
    </location>
</feature>
<evidence type="ECO:0000313" key="3">
    <source>
        <dbReference type="EMBL" id="MBC9978085.1"/>
    </source>
</evidence>
<accession>A0ABR7U293</accession>
<proteinExistence type="predicted"/>
<dbReference type="Pfam" id="PF03779">
    <property type="entry name" value="SPW"/>
    <property type="match status" value="1"/>
</dbReference>
<dbReference type="InterPro" id="IPR005530">
    <property type="entry name" value="SPW"/>
</dbReference>
<gene>
    <name evidence="3" type="ORF">HA482_07605</name>
</gene>
<feature type="transmembrane region" description="Helical" evidence="1">
    <location>
        <begin position="97"/>
        <end position="120"/>
    </location>
</feature>